<evidence type="ECO:0000256" key="1">
    <source>
        <dbReference type="SAM" id="MobiDB-lite"/>
    </source>
</evidence>
<dbReference type="GeneID" id="103310774"/>
<protein>
    <submittedName>
        <fullName evidence="2">Uncharacterized protein</fullName>
    </submittedName>
</protein>
<reference evidence="2" key="2">
    <citation type="submission" date="2022-06" db="UniProtKB">
        <authorList>
            <consortium name="EnsemblMetazoa"/>
        </authorList>
    </citation>
    <scope>IDENTIFICATION</scope>
</reference>
<organism evidence="2 3">
    <name type="scientific">Acyrthosiphon pisum</name>
    <name type="common">Pea aphid</name>
    <dbReference type="NCBI Taxonomy" id="7029"/>
    <lineage>
        <taxon>Eukaryota</taxon>
        <taxon>Metazoa</taxon>
        <taxon>Ecdysozoa</taxon>
        <taxon>Arthropoda</taxon>
        <taxon>Hexapoda</taxon>
        <taxon>Insecta</taxon>
        <taxon>Pterygota</taxon>
        <taxon>Neoptera</taxon>
        <taxon>Paraneoptera</taxon>
        <taxon>Hemiptera</taxon>
        <taxon>Sternorrhyncha</taxon>
        <taxon>Aphidomorpha</taxon>
        <taxon>Aphidoidea</taxon>
        <taxon>Aphididae</taxon>
        <taxon>Macrosiphini</taxon>
        <taxon>Acyrthosiphon</taxon>
    </lineage>
</organism>
<dbReference type="RefSeq" id="XP_008188316.1">
    <property type="nucleotide sequence ID" value="XM_008190094.1"/>
</dbReference>
<dbReference type="EnsemblMetazoa" id="XM_008190094.1">
    <property type="protein sequence ID" value="XP_008188316.1"/>
    <property type="gene ID" value="LOC103310774"/>
</dbReference>
<feature type="region of interest" description="Disordered" evidence="1">
    <location>
        <begin position="1"/>
        <end position="85"/>
    </location>
</feature>
<dbReference type="Proteomes" id="UP000007819">
    <property type="component" value="Chromosome A1"/>
</dbReference>
<name>A0A8R2FC12_ACYPI</name>
<evidence type="ECO:0000313" key="2">
    <source>
        <dbReference type="EnsemblMetazoa" id="XP_008188316.1"/>
    </source>
</evidence>
<accession>A0A8R2FC12</accession>
<reference evidence="3" key="1">
    <citation type="submission" date="2010-06" db="EMBL/GenBank/DDBJ databases">
        <authorList>
            <person name="Jiang H."/>
            <person name="Abraham K."/>
            <person name="Ali S."/>
            <person name="Alsbrooks S.L."/>
            <person name="Anim B.N."/>
            <person name="Anosike U.S."/>
            <person name="Attaway T."/>
            <person name="Bandaranaike D.P."/>
            <person name="Battles P.K."/>
            <person name="Bell S.N."/>
            <person name="Bell A.V."/>
            <person name="Beltran B."/>
            <person name="Bickham C."/>
            <person name="Bustamante Y."/>
            <person name="Caleb T."/>
            <person name="Canada A."/>
            <person name="Cardenas V."/>
            <person name="Carter K."/>
            <person name="Chacko J."/>
            <person name="Chandrabose M.N."/>
            <person name="Chavez D."/>
            <person name="Chavez A."/>
            <person name="Chen L."/>
            <person name="Chu H.-S."/>
            <person name="Claassen K.J."/>
            <person name="Cockrell R."/>
            <person name="Collins M."/>
            <person name="Cooper J.A."/>
            <person name="Cree A."/>
            <person name="Curry S.M."/>
            <person name="Da Y."/>
            <person name="Dao M.D."/>
            <person name="Das B."/>
            <person name="Davila M.-L."/>
            <person name="Davy-Carroll L."/>
            <person name="Denson S."/>
            <person name="Dinh H."/>
            <person name="Ebong V.E."/>
            <person name="Edwards J.R."/>
            <person name="Egan A."/>
            <person name="El-Daye J."/>
            <person name="Escobedo L."/>
            <person name="Fernandez S."/>
            <person name="Fernando P.R."/>
            <person name="Flagg N."/>
            <person name="Forbes L.D."/>
            <person name="Fowler R.G."/>
            <person name="Fu Q."/>
            <person name="Gabisi R.A."/>
            <person name="Ganer J."/>
            <person name="Garbino Pronczuk A."/>
            <person name="Garcia R.M."/>
            <person name="Garner T."/>
            <person name="Garrett T.E."/>
            <person name="Gonzalez D.A."/>
            <person name="Hamid H."/>
            <person name="Hawkins E.S."/>
            <person name="Hirani K."/>
            <person name="Hogues M.E."/>
            <person name="Hollins B."/>
            <person name="Hsiao C.-H."/>
            <person name="Jabil R."/>
            <person name="James M.L."/>
            <person name="Jhangiani S.N."/>
            <person name="Johnson B."/>
            <person name="Johnson Q."/>
            <person name="Joshi V."/>
            <person name="Kalu J.B."/>
            <person name="Kam C."/>
            <person name="Kashfia A."/>
            <person name="Keebler J."/>
            <person name="Kisamo H."/>
            <person name="Kovar C.L."/>
            <person name="Lago L.A."/>
            <person name="Lai C.-Y."/>
            <person name="Laidlaw J."/>
            <person name="Lara F."/>
            <person name="Le T.-K."/>
            <person name="Lee S.L."/>
            <person name="Legall F.H."/>
            <person name="Lemon S.J."/>
            <person name="Lewis L.R."/>
            <person name="Li B."/>
            <person name="Liu Y."/>
            <person name="Liu Y.-S."/>
            <person name="Lopez J."/>
            <person name="Lozado R.J."/>
            <person name="Lu J."/>
            <person name="Madu R.C."/>
            <person name="Maheshwari M."/>
            <person name="Maheshwari R."/>
            <person name="Malloy K."/>
            <person name="Martinez E."/>
            <person name="Mathew T."/>
            <person name="Mercado I.C."/>
            <person name="Mercado C."/>
            <person name="Meyer B."/>
            <person name="Montgomery K."/>
            <person name="Morgan M.B."/>
            <person name="Munidasa M."/>
            <person name="Nazareth L.V."/>
            <person name="Nelson J."/>
            <person name="Ng B.M."/>
            <person name="Nguyen N.B."/>
            <person name="Nguyen P.Q."/>
            <person name="Nguyen T."/>
            <person name="Obregon M."/>
            <person name="Okwuonu G.O."/>
            <person name="Onwere C.G."/>
            <person name="Orozco G."/>
            <person name="Parra A."/>
            <person name="Patel S."/>
            <person name="Patil S."/>
            <person name="Perez A."/>
            <person name="Perez Y."/>
            <person name="Pham C."/>
            <person name="Primus E.L."/>
            <person name="Pu L.-L."/>
            <person name="Puazo M."/>
            <person name="Qin X."/>
            <person name="Quiroz J.B."/>
            <person name="Reese J."/>
            <person name="Richards S."/>
            <person name="Rives C.M."/>
            <person name="Robberts R."/>
            <person name="Ruiz S.J."/>
            <person name="Ruiz M.J."/>
            <person name="Santibanez J."/>
            <person name="Schneider B.W."/>
            <person name="Sisson I."/>
            <person name="Smith M."/>
            <person name="Sodergren E."/>
            <person name="Song X.-Z."/>
            <person name="Song B.B."/>
            <person name="Summersgill H."/>
            <person name="Thelus R."/>
            <person name="Thornton R.D."/>
            <person name="Trejos Z.Y."/>
            <person name="Usmani K."/>
            <person name="Vattathil S."/>
            <person name="Villasana D."/>
            <person name="Walker D.L."/>
            <person name="Wang S."/>
            <person name="Wang K."/>
            <person name="White C.S."/>
            <person name="Williams A.C."/>
            <person name="Williamson J."/>
            <person name="Wilson K."/>
            <person name="Woghiren I.O."/>
            <person name="Woodworth J.R."/>
            <person name="Worley K.C."/>
            <person name="Wright R.A."/>
            <person name="Wu W."/>
            <person name="Young L."/>
            <person name="Zhang L."/>
            <person name="Zhang J."/>
            <person name="Zhu Y."/>
            <person name="Muzny D.M."/>
            <person name="Weinstock G."/>
            <person name="Gibbs R.A."/>
        </authorList>
    </citation>
    <scope>NUCLEOTIDE SEQUENCE [LARGE SCALE GENOMIC DNA]</scope>
    <source>
        <strain evidence="3">LSR1</strain>
    </source>
</reference>
<keyword evidence="3" id="KW-1185">Reference proteome</keyword>
<dbReference type="KEGG" id="api:103310774"/>
<dbReference type="AlphaFoldDB" id="A0A8R2FC12"/>
<proteinExistence type="predicted"/>
<evidence type="ECO:0000313" key="3">
    <source>
        <dbReference type="Proteomes" id="UP000007819"/>
    </source>
</evidence>
<sequence length="163" mass="17981">MKTANDIETELPGRLTTPRPKCPEVTTPKPNCPEVTTPKPNCSEATTAKPKCLEATTQKTPCPPKQILTASDSKPISGYGPTEAPPLNLVAQPALGSTVLYFYKQPTTLPPYNPPVYNPPAPAYYIPNTQLPYEETTRRPKPPILRLKQLLFPRLYAAFHPDD</sequence>